<organism evidence="2 3">
    <name type="scientific">Desulfuribacillus alkaliarsenatis</name>
    <dbReference type="NCBI Taxonomy" id="766136"/>
    <lineage>
        <taxon>Bacteria</taxon>
        <taxon>Bacillati</taxon>
        <taxon>Bacillota</taxon>
        <taxon>Desulfuribacillia</taxon>
        <taxon>Desulfuribacillales</taxon>
        <taxon>Desulfuribacillaceae</taxon>
        <taxon>Desulfuribacillus</taxon>
    </lineage>
</organism>
<sequence>MHVATTTIAVIAAYFYGDWRNWERYHATILFFAVGNLLYNFLAANYLLWYFTPDLLPSHSHTEMLYTFIVFPATILMFLNNYPTDTIGKIYRNLKWIAIYGVWEYVFYITGRIEYQYGWTLWWSIAFLCVMFPLLALHPKRPLLTYALSTVVVVFVLWYFDVPVHLPIELRRQY</sequence>
<evidence type="ECO:0000313" key="2">
    <source>
        <dbReference type="EMBL" id="OEF97095.1"/>
    </source>
</evidence>
<feature type="transmembrane region" description="Helical" evidence="1">
    <location>
        <begin position="64"/>
        <end position="82"/>
    </location>
</feature>
<comment type="caution">
    <text evidence="2">The sequence shown here is derived from an EMBL/GenBank/DDBJ whole genome shotgun (WGS) entry which is preliminary data.</text>
</comment>
<dbReference type="Proteomes" id="UP000094296">
    <property type="component" value="Unassembled WGS sequence"/>
</dbReference>
<keyword evidence="1" id="KW-0812">Transmembrane</keyword>
<reference evidence="2 3" key="1">
    <citation type="submission" date="2016-09" db="EMBL/GenBank/DDBJ databases">
        <title>Draft genome sequence for the type strain of Desulfuribacillus alkaliarsenatis AHT28, an obligately anaerobic, sulfidogenic bacterium isolated from Russian soda lake sediments.</title>
        <authorList>
            <person name="Abin C.A."/>
            <person name="Hollibaugh J.T."/>
        </authorList>
    </citation>
    <scope>NUCLEOTIDE SEQUENCE [LARGE SCALE GENOMIC DNA]</scope>
    <source>
        <strain evidence="2 3">AHT28</strain>
    </source>
</reference>
<feature type="transmembrane region" description="Helical" evidence="1">
    <location>
        <begin position="29"/>
        <end position="52"/>
    </location>
</feature>
<gene>
    <name evidence="2" type="ORF">BHF68_05715</name>
</gene>
<dbReference type="OrthoDB" id="2628935at2"/>
<keyword evidence="1" id="KW-1133">Transmembrane helix</keyword>
<feature type="transmembrane region" description="Helical" evidence="1">
    <location>
        <begin position="143"/>
        <end position="160"/>
    </location>
</feature>
<evidence type="ECO:0000313" key="3">
    <source>
        <dbReference type="Proteomes" id="UP000094296"/>
    </source>
</evidence>
<dbReference type="InterPro" id="IPR048147">
    <property type="entry name" value="CBO0543-like"/>
</dbReference>
<keyword evidence="3" id="KW-1185">Reference proteome</keyword>
<protein>
    <submittedName>
        <fullName evidence="2">Uncharacterized protein</fullName>
    </submittedName>
</protein>
<name>A0A1E5G296_9FIRM</name>
<dbReference type="NCBIfam" id="NF041644">
    <property type="entry name" value="CBO0543_fam"/>
    <property type="match status" value="1"/>
</dbReference>
<dbReference type="EMBL" id="MIJE01000022">
    <property type="protein sequence ID" value="OEF97095.1"/>
    <property type="molecule type" value="Genomic_DNA"/>
</dbReference>
<feature type="transmembrane region" description="Helical" evidence="1">
    <location>
        <begin position="117"/>
        <end position="136"/>
    </location>
</feature>
<dbReference type="STRING" id="766136.BHF68_05715"/>
<evidence type="ECO:0000256" key="1">
    <source>
        <dbReference type="SAM" id="Phobius"/>
    </source>
</evidence>
<feature type="transmembrane region" description="Helical" evidence="1">
    <location>
        <begin position="94"/>
        <end position="111"/>
    </location>
</feature>
<accession>A0A1E5G296</accession>
<keyword evidence="1" id="KW-0472">Membrane</keyword>
<dbReference type="AlphaFoldDB" id="A0A1E5G296"/>
<dbReference type="RefSeq" id="WP_069643141.1">
    <property type="nucleotide sequence ID" value="NZ_MIJE01000022.1"/>
</dbReference>
<proteinExistence type="predicted"/>